<evidence type="ECO:0000313" key="6">
    <source>
        <dbReference type="EMBL" id="VDN27125.1"/>
    </source>
</evidence>
<reference evidence="8 9" key="1">
    <citation type="submission" date="2016-06" db="UniProtKB">
        <authorList>
            <consortium name="WormBaseParasite"/>
        </authorList>
    </citation>
    <scope>IDENTIFICATION</scope>
</reference>
<evidence type="ECO:0000256" key="1">
    <source>
        <dbReference type="ARBA" id="ARBA00004141"/>
    </source>
</evidence>
<dbReference type="AlphaFoldDB" id="A0A183DM21"/>
<dbReference type="EMBL" id="UYRT01083219">
    <property type="protein sequence ID" value="VDN27125.1"/>
    <property type="molecule type" value="Genomic_DNA"/>
</dbReference>
<keyword evidence="4" id="KW-0472">Membrane</keyword>
<dbReference type="Gene3D" id="1.20.120.350">
    <property type="entry name" value="Voltage-gated potassium channels. Chain C"/>
    <property type="match status" value="1"/>
</dbReference>
<evidence type="ECO:0000256" key="2">
    <source>
        <dbReference type="ARBA" id="ARBA00022692"/>
    </source>
</evidence>
<dbReference type="EMBL" id="UYRT01033519">
    <property type="protein sequence ID" value="VDK77022.1"/>
    <property type="molecule type" value="Genomic_DNA"/>
</dbReference>
<gene>
    <name evidence="6" type="ORF">GPUH_LOCUS16036</name>
    <name evidence="5" type="ORF">GPUH_LOCUS9761</name>
</gene>
<evidence type="ECO:0000256" key="4">
    <source>
        <dbReference type="ARBA" id="ARBA00023136"/>
    </source>
</evidence>
<dbReference type="GO" id="GO:0016020">
    <property type="term" value="C:membrane"/>
    <property type="evidence" value="ECO:0007669"/>
    <property type="project" value="UniProtKB-SubCell"/>
</dbReference>
<proteinExistence type="predicted"/>
<evidence type="ECO:0000313" key="5">
    <source>
        <dbReference type="EMBL" id="VDK77022.1"/>
    </source>
</evidence>
<protein>
    <submittedName>
        <fullName evidence="8 9">Neur_chan_LBD domain-containing protein</fullName>
    </submittedName>
</protein>
<keyword evidence="7" id="KW-1185">Reference proteome</keyword>
<evidence type="ECO:0000256" key="3">
    <source>
        <dbReference type="ARBA" id="ARBA00022989"/>
    </source>
</evidence>
<sequence length="68" mass="8225">MFLKELKFFEMGDEMLERFWISEGYEKPKEIEMPQNALQRQVWELMEYPDSSLFARIVALLSIFVITM</sequence>
<evidence type="ECO:0000313" key="7">
    <source>
        <dbReference type="Proteomes" id="UP000271098"/>
    </source>
</evidence>
<keyword evidence="2" id="KW-0812">Transmembrane</keyword>
<dbReference type="Proteomes" id="UP000271098">
    <property type="component" value="Unassembled WGS sequence"/>
</dbReference>
<dbReference type="OrthoDB" id="5867741at2759"/>
<comment type="subcellular location">
    <subcellularLocation>
        <location evidence="1">Membrane</location>
        <topology evidence="1">Multi-pass membrane protein</topology>
    </subcellularLocation>
</comment>
<keyword evidence="3" id="KW-1133">Transmembrane helix</keyword>
<dbReference type="WBParaSite" id="GPUH_0001605801-mRNA-1">
    <property type="protein sequence ID" value="GPUH_0001605801-mRNA-1"/>
    <property type="gene ID" value="GPUH_0001605801"/>
</dbReference>
<dbReference type="InterPro" id="IPR027359">
    <property type="entry name" value="Volt_channel_dom_sf"/>
</dbReference>
<accession>A0A183DM21</accession>
<name>A0A183DM21_9BILA</name>
<evidence type="ECO:0000313" key="8">
    <source>
        <dbReference type="WBParaSite" id="GPUH_0000977301-mRNA-1"/>
    </source>
</evidence>
<evidence type="ECO:0000313" key="9">
    <source>
        <dbReference type="WBParaSite" id="GPUH_0001605801-mRNA-1"/>
    </source>
</evidence>
<organism evidence="8">
    <name type="scientific">Gongylonema pulchrum</name>
    <dbReference type="NCBI Taxonomy" id="637853"/>
    <lineage>
        <taxon>Eukaryota</taxon>
        <taxon>Metazoa</taxon>
        <taxon>Ecdysozoa</taxon>
        <taxon>Nematoda</taxon>
        <taxon>Chromadorea</taxon>
        <taxon>Rhabditida</taxon>
        <taxon>Spirurina</taxon>
        <taxon>Spiruromorpha</taxon>
        <taxon>Spiruroidea</taxon>
        <taxon>Gongylonematidae</taxon>
        <taxon>Gongylonema</taxon>
    </lineage>
</organism>
<reference evidence="5 7" key="2">
    <citation type="submission" date="2018-11" db="EMBL/GenBank/DDBJ databases">
        <authorList>
            <consortium name="Pathogen Informatics"/>
        </authorList>
    </citation>
    <scope>NUCLEOTIDE SEQUENCE [LARGE SCALE GENOMIC DNA]</scope>
</reference>
<dbReference type="WBParaSite" id="GPUH_0000977301-mRNA-1">
    <property type="protein sequence ID" value="GPUH_0000977301-mRNA-1"/>
    <property type="gene ID" value="GPUH_0000977301"/>
</dbReference>